<name>A0A2Z2J0T6_CORST</name>
<evidence type="ECO:0000313" key="4">
    <source>
        <dbReference type="Proteomes" id="UP000250197"/>
    </source>
</evidence>
<evidence type="ECO:0000313" key="3">
    <source>
        <dbReference type="EMBL" id="ART22313.1"/>
    </source>
</evidence>
<dbReference type="AlphaFoldDB" id="A0A2Z2J0T6"/>
<reference evidence="3 4" key="1">
    <citation type="submission" date="2017-05" db="EMBL/GenBank/DDBJ databases">
        <title>Complete genome sequence of Corynebacterium striatum KC-Na-1 isolated from Neophocaena asiaeorientalis in Korea.</title>
        <authorList>
            <person name="Kim J.H."/>
            <person name="Lee K."/>
        </authorList>
    </citation>
    <scope>NUCLEOTIDE SEQUENCE [LARGE SCALE GENOMIC DNA]</scope>
    <source>
        <strain evidence="3 4">KC-Na-01</strain>
    </source>
</reference>
<gene>
    <name evidence="3" type="ORF">CBE89_13100</name>
</gene>
<sequence>MTVGRRTAVYTYGKFAVTLPEGREQVETDDRLENGYIYRPDDRPAGRFDFAFARADVSVDLNAGISNLENVVDTEQRRYSGDMYFQNDIEGPRLGKYIPGVHFEEGDLVDLRIWQVLVPAPVTAIDYTESGDRVHAGGQLISDPDALRQSNDDLRQQIASEKRQRQSSVDKVNKTATAADQKATTAKSTADEAKATAAATAALVEGLDLDSSIQQARDAVDASNTILELVRQFTGAAASQGSQAQVSAALALEYAQQAELILDELDPLRDDVVAAHAEVVRLSGEAAKAAQDAAAAVARGEQYMLAAQKSAGAAAQDAAKSQELVAQAQARLDELAPLQKQAADSLAEARAMLSDVDGSGKSLSDVLLDIAAKHQQVLSAHDEILTAHGEILEIHGEAIRYAAMAAAQASAAAMQASQAASEALRAADLNAQAIGKLAEADKKLAEADRKLQEQIDLLEQAQRLLIQAIRAVAAASSQAAAAAMSAGQAAAENANAIAQTDIAVDAATDSLEALSKAQAAATQTANDAKTTAVNAQKAQLDYQNTQKSIDALQASMLLKIQRFATGIVFALREDRKRSVDHQIAFQMPGINRTMTFYADSAFDGWVYRLIIYSNGNVNAGSIPPGSWSENRTLDRSDWYAPVCASGSYKFVNFTIPVGDVAAAMVFVTKNTWQ</sequence>
<dbReference type="Proteomes" id="UP000250197">
    <property type="component" value="Chromosome"/>
</dbReference>
<organism evidence="3 4">
    <name type="scientific">Corynebacterium striatum</name>
    <dbReference type="NCBI Taxonomy" id="43770"/>
    <lineage>
        <taxon>Bacteria</taxon>
        <taxon>Bacillati</taxon>
        <taxon>Actinomycetota</taxon>
        <taxon>Actinomycetes</taxon>
        <taxon>Mycobacteriales</taxon>
        <taxon>Corynebacteriaceae</taxon>
        <taxon>Corynebacterium</taxon>
    </lineage>
</organism>
<proteinExistence type="predicted"/>
<evidence type="ECO:0000256" key="1">
    <source>
        <dbReference type="SAM" id="Coils"/>
    </source>
</evidence>
<dbReference type="KEGG" id="cstr:CBE89_13100"/>
<feature type="coiled-coil region" evidence="1">
    <location>
        <begin position="430"/>
        <end position="478"/>
    </location>
</feature>
<accession>A0A2Z2J0T6</accession>
<feature type="region of interest" description="Disordered" evidence="2">
    <location>
        <begin position="160"/>
        <end position="191"/>
    </location>
</feature>
<protein>
    <submittedName>
        <fullName evidence="3">Uncharacterized protein</fullName>
    </submittedName>
</protein>
<keyword evidence="1" id="KW-0175">Coiled coil</keyword>
<dbReference type="EMBL" id="CP021252">
    <property type="protein sequence ID" value="ART22313.1"/>
    <property type="molecule type" value="Genomic_DNA"/>
</dbReference>
<evidence type="ECO:0000256" key="2">
    <source>
        <dbReference type="SAM" id="MobiDB-lite"/>
    </source>
</evidence>
<feature type="compositionally biased region" description="Low complexity" evidence="2">
    <location>
        <begin position="174"/>
        <end position="188"/>
    </location>
</feature>